<dbReference type="EMBL" id="CP041090">
    <property type="protein sequence ID" value="WWE88582.1"/>
    <property type="molecule type" value="Genomic_DNA"/>
</dbReference>
<evidence type="ECO:0000313" key="1">
    <source>
        <dbReference type="EMBL" id="WWE88582.1"/>
    </source>
</evidence>
<accession>A0ABZ2F1A6</accession>
<proteinExistence type="predicted"/>
<reference evidence="2" key="1">
    <citation type="submission" date="2019-06" db="EMBL/GenBank/DDBJ databases">
        <title>Whole-Genome Sequence of Bradyrhizobium sp. 3 Strain 65S1MB.</title>
        <authorList>
            <person name="Bromfield E.S.P."/>
            <person name="Cloutier S."/>
            <person name="Nguyen H.D.T."/>
        </authorList>
    </citation>
    <scope>NUCLEOTIDE SEQUENCE [LARGE SCALE GENOMIC DNA]</scope>
    <source>
        <strain evidence="2">65S1MB</strain>
    </source>
</reference>
<dbReference type="Proteomes" id="UP000319298">
    <property type="component" value="Chromosome"/>
</dbReference>
<gene>
    <name evidence="1" type="ORF">FJN17_34130</name>
</gene>
<keyword evidence="2" id="KW-1185">Reference proteome</keyword>
<organism evidence="1 2">
    <name type="scientific">Bradyrhizobium symbiodeficiens</name>
    <dbReference type="NCBI Taxonomy" id="1404367"/>
    <lineage>
        <taxon>Bacteria</taxon>
        <taxon>Pseudomonadati</taxon>
        <taxon>Pseudomonadota</taxon>
        <taxon>Alphaproteobacteria</taxon>
        <taxon>Hyphomicrobiales</taxon>
        <taxon>Nitrobacteraceae</taxon>
        <taxon>Bradyrhizobium</taxon>
    </lineage>
</organism>
<dbReference type="RefSeq" id="WP_155527924.1">
    <property type="nucleotide sequence ID" value="NZ_CP041090.2"/>
</dbReference>
<evidence type="ECO:0000313" key="2">
    <source>
        <dbReference type="Proteomes" id="UP000319298"/>
    </source>
</evidence>
<protein>
    <submittedName>
        <fullName evidence="1">Uncharacterized protein</fullName>
    </submittedName>
</protein>
<name>A0ABZ2F1A6_9BRAD</name>
<sequence>MLFLMFVGGFANRRREPVRLMHLHENPKSKTIAFREGLRREHCISGAPG</sequence>
<reference evidence="1 2" key="2">
    <citation type="journal article" date="2020" name="Int. J. Syst. Evol. Microbiol.">
        <title>Description and complete genome sequences of Bradyrhizobium symbiodeficiens sp. nov., a non-symbiotic bacterium associated with legumes native to Canada.</title>
        <authorList>
            <person name="Bromfield E.S.P."/>
            <person name="Cloutier S."/>
            <person name="Nguyen H.D.T."/>
        </authorList>
    </citation>
    <scope>NUCLEOTIDE SEQUENCE [LARGE SCALE GENOMIC DNA]</scope>
    <source>
        <strain evidence="1 2">65S1MB</strain>
    </source>
</reference>